<evidence type="ECO:0000256" key="1">
    <source>
        <dbReference type="SAM" id="Phobius"/>
    </source>
</evidence>
<accession>A0A921KJI4</accession>
<dbReference type="AlphaFoldDB" id="A0A921KJI4"/>
<name>A0A921KJI4_9FIRM</name>
<keyword evidence="1" id="KW-1133">Transmembrane helix</keyword>
<dbReference type="Pfam" id="PF22564">
    <property type="entry name" value="HAAS"/>
    <property type="match status" value="1"/>
</dbReference>
<organism evidence="2 3">
    <name type="scientific">Thomasclavelia spiroformis</name>
    <dbReference type="NCBI Taxonomy" id="29348"/>
    <lineage>
        <taxon>Bacteria</taxon>
        <taxon>Bacillati</taxon>
        <taxon>Bacillota</taxon>
        <taxon>Erysipelotrichia</taxon>
        <taxon>Erysipelotrichales</taxon>
        <taxon>Coprobacillaceae</taxon>
        <taxon>Thomasclavelia</taxon>
    </lineage>
</organism>
<proteinExistence type="predicted"/>
<feature type="transmembrane region" description="Helical" evidence="1">
    <location>
        <begin position="178"/>
        <end position="199"/>
    </location>
</feature>
<protein>
    <submittedName>
        <fullName evidence="2">DUF1700 domain-containing protein</fullName>
    </submittedName>
</protein>
<sequence>MMNRKEFLDELAFLLQDIEDVERDEAIQYYQDYFDEAGIENEQQVINELGTPEKVAAIIKAGINENFEQDIEYGDKGMSNSSFEQNQEIIKTKNDDVKKESHFKGNQERNKLLLILIIIGIVIFGIPVFSGLFGVVIGIVGGLFGVTLGSFCAGVGCLIGAVACFVKGIMILGELTGASLIILAVGFGLIVLSFGFFWIGKMLVKLIPYLFKVGIKFCREMIDRVGEWYEKK</sequence>
<keyword evidence="1" id="KW-0472">Membrane</keyword>
<feature type="transmembrane region" description="Helical" evidence="1">
    <location>
        <begin position="112"/>
        <end position="137"/>
    </location>
</feature>
<feature type="transmembrane region" description="Helical" evidence="1">
    <location>
        <begin position="143"/>
        <end position="166"/>
    </location>
</feature>
<gene>
    <name evidence="2" type="ORF">K8V91_10685</name>
</gene>
<comment type="caution">
    <text evidence="2">The sequence shown here is derived from an EMBL/GenBank/DDBJ whole genome shotgun (WGS) entry which is preliminary data.</text>
</comment>
<dbReference type="EMBL" id="DYWV01000365">
    <property type="protein sequence ID" value="HJF41378.1"/>
    <property type="molecule type" value="Genomic_DNA"/>
</dbReference>
<keyword evidence="1" id="KW-0812">Transmembrane</keyword>
<dbReference type="Proteomes" id="UP000749320">
    <property type="component" value="Unassembled WGS sequence"/>
</dbReference>
<reference evidence="2" key="2">
    <citation type="submission" date="2021-09" db="EMBL/GenBank/DDBJ databases">
        <authorList>
            <person name="Gilroy R."/>
        </authorList>
    </citation>
    <scope>NUCLEOTIDE SEQUENCE</scope>
    <source>
        <strain evidence="2">CHK193-16274</strain>
    </source>
</reference>
<reference evidence="2" key="1">
    <citation type="journal article" date="2021" name="PeerJ">
        <title>Extensive microbial diversity within the chicken gut microbiome revealed by metagenomics and culture.</title>
        <authorList>
            <person name="Gilroy R."/>
            <person name="Ravi A."/>
            <person name="Getino M."/>
            <person name="Pursley I."/>
            <person name="Horton D.L."/>
            <person name="Alikhan N.F."/>
            <person name="Baker D."/>
            <person name="Gharbi K."/>
            <person name="Hall N."/>
            <person name="Watson M."/>
            <person name="Adriaenssens E.M."/>
            <person name="Foster-Nyarko E."/>
            <person name="Jarju S."/>
            <person name="Secka A."/>
            <person name="Antonio M."/>
            <person name="Oren A."/>
            <person name="Chaudhuri R.R."/>
            <person name="La Ragione R."/>
            <person name="Hildebrand F."/>
            <person name="Pallen M.J."/>
        </authorList>
    </citation>
    <scope>NUCLEOTIDE SEQUENCE</scope>
    <source>
        <strain evidence="2">CHK193-16274</strain>
    </source>
</reference>
<evidence type="ECO:0000313" key="3">
    <source>
        <dbReference type="Proteomes" id="UP000749320"/>
    </source>
</evidence>
<evidence type="ECO:0000313" key="2">
    <source>
        <dbReference type="EMBL" id="HJF41378.1"/>
    </source>
</evidence>
<dbReference type="RefSeq" id="WP_206383767.1">
    <property type="nucleotide sequence ID" value="NZ_CAKNPG010000013.1"/>
</dbReference>